<name>A0AAV7PG25_PLEWA</name>
<dbReference type="AlphaFoldDB" id="A0AAV7PG25"/>
<dbReference type="Proteomes" id="UP001066276">
    <property type="component" value="Chromosome 7"/>
</dbReference>
<protein>
    <submittedName>
        <fullName evidence="1">Uncharacterized protein</fullName>
    </submittedName>
</protein>
<proteinExistence type="predicted"/>
<dbReference type="EMBL" id="JANPWB010000011">
    <property type="protein sequence ID" value="KAJ1127208.1"/>
    <property type="molecule type" value="Genomic_DNA"/>
</dbReference>
<comment type="caution">
    <text evidence="1">The sequence shown here is derived from an EMBL/GenBank/DDBJ whole genome shotgun (WGS) entry which is preliminary data.</text>
</comment>
<keyword evidence="2" id="KW-1185">Reference proteome</keyword>
<evidence type="ECO:0000313" key="2">
    <source>
        <dbReference type="Proteomes" id="UP001066276"/>
    </source>
</evidence>
<reference evidence="1" key="1">
    <citation type="journal article" date="2022" name="bioRxiv">
        <title>Sequencing and chromosome-scale assembly of the giantPleurodeles waltlgenome.</title>
        <authorList>
            <person name="Brown T."/>
            <person name="Elewa A."/>
            <person name="Iarovenko S."/>
            <person name="Subramanian E."/>
            <person name="Araus A.J."/>
            <person name="Petzold A."/>
            <person name="Susuki M."/>
            <person name="Suzuki K.-i.T."/>
            <person name="Hayashi T."/>
            <person name="Toyoda A."/>
            <person name="Oliveira C."/>
            <person name="Osipova E."/>
            <person name="Leigh N.D."/>
            <person name="Simon A."/>
            <person name="Yun M.H."/>
        </authorList>
    </citation>
    <scope>NUCLEOTIDE SEQUENCE</scope>
    <source>
        <strain evidence="1">20211129_DDA</strain>
        <tissue evidence="1">Liver</tissue>
    </source>
</reference>
<gene>
    <name evidence="1" type="ORF">NDU88_005611</name>
</gene>
<evidence type="ECO:0000313" key="1">
    <source>
        <dbReference type="EMBL" id="KAJ1127208.1"/>
    </source>
</evidence>
<sequence length="147" mass="16777">MRRKAASQLTQDMKLEAQVLSLERQAWARPRETLSPSWCWRELSYDSSLLMRIVSALLDPSEALCEVLLVIAQIFVTYYQDLCHHGMVQKALVPPQEGVKKAAENAHKGDTYKIKDYLRREGKDYVMSRCAISRKWKMAGAAQMVSG</sequence>
<accession>A0AAV7PG25</accession>
<organism evidence="1 2">
    <name type="scientific">Pleurodeles waltl</name>
    <name type="common">Iberian ribbed newt</name>
    <dbReference type="NCBI Taxonomy" id="8319"/>
    <lineage>
        <taxon>Eukaryota</taxon>
        <taxon>Metazoa</taxon>
        <taxon>Chordata</taxon>
        <taxon>Craniata</taxon>
        <taxon>Vertebrata</taxon>
        <taxon>Euteleostomi</taxon>
        <taxon>Amphibia</taxon>
        <taxon>Batrachia</taxon>
        <taxon>Caudata</taxon>
        <taxon>Salamandroidea</taxon>
        <taxon>Salamandridae</taxon>
        <taxon>Pleurodelinae</taxon>
        <taxon>Pleurodeles</taxon>
    </lineage>
</organism>